<organism evidence="1">
    <name type="scientific">Lepeophtheirus salmonis</name>
    <name type="common">Salmon louse</name>
    <name type="synonym">Caligus salmonis</name>
    <dbReference type="NCBI Taxonomy" id="72036"/>
    <lineage>
        <taxon>Eukaryota</taxon>
        <taxon>Metazoa</taxon>
        <taxon>Ecdysozoa</taxon>
        <taxon>Arthropoda</taxon>
        <taxon>Crustacea</taxon>
        <taxon>Multicrustacea</taxon>
        <taxon>Hexanauplia</taxon>
        <taxon>Copepoda</taxon>
        <taxon>Siphonostomatoida</taxon>
        <taxon>Caligidae</taxon>
        <taxon>Lepeophtheirus</taxon>
    </lineage>
</organism>
<name>A0A0K2U817_LEPSM</name>
<dbReference type="EMBL" id="HACA01017012">
    <property type="protein sequence ID" value="CDW34373.1"/>
    <property type="molecule type" value="Transcribed_RNA"/>
</dbReference>
<dbReference type="AlphaFoldDB" id="A0A0K2U817"/>
<accession>A0A0K2U817</accession>
<evidence type="ECO:0000313" key="1">
    <source>
        <dbReference type="EMBL" id="CDW34373.1"/>
    </source>
</evidence>
<reference evidence="1" key="1">
    <citation type="submission" date="2014-05" db="EMBL/GenBank/DDBJ databases">
        <authorList>
            <person name="Chronopoulou M."/>
        </authorList>
    </citation>
    <scope>NUCLEOTIDE SEQUENCE</scope>
    <source>
        <tissue evidence="1">Whole organism</tissue>
    </source>
</reference>
<proteinExistence type="predicted"/>
<sequence>MSSYTLFKGEKYIEKLAFGKLALGKFALGKLTRWKNRLPSFNVNNNLTYVTKSNEFL</sequence>
<protein>
    <submittedName>
        <fullName evidence="1">Uncharacterized protein</fullName>
    </submittedName>
</protein>